<dbReference type="PANTHER" id="PTHR33116">
    <property type="entry name" value="REVERSE TRANSCRIPTASE ZINC-BINDING DOMAIN-CONTAINING PROTEIN-RELATED-RELATED"/>
    <property type="match status" value="1"/>
</dbReference>
<feature type="domain" description="Reverse transcriptase zinc-binding" evidence="1">
    <location>
        <begin position="45"/>
        <end position="130"/>
    </location>
</feature>
<protein>
    <recommendedName>
        <fullName evidence="1">Reverse transcriptase zinc-binding domain-containing protein</fullName>
    </recommendedName>
</protein>
<accession>A0A9Q0W6P3</accession>
<gene>
    <name evidence="2" type="ORF">OIU74_024231</name>
</gene>
<sequence>MVSSIITRNTWNRPDILGRWNGRVPCPNSEDQDHYIWKGTGSGQFTISSAWHILRPHRSIVSYASILWHPWHIPRHSFTLWLAIKGRLRTIDRMYGRSDMDQMNICSLCSCHPETHSHIFFQCSYAKAVWQRANVRLSTKWPEDVSWNQTWEWGAQHYNCKETVNHRIPCMILAATVYHLWYERNARTFNDQYRTIAEISEEIQSTIRLKIASLEDRHKISPE</sequence>
<dbReference type="AlphaFoldDB" id="A0A9Q0W6P3"/>
<reference evidence="2" key="1">
    <citation type="submission" date="2022-11" db="EMBL/GenBank/DDBJ databases">
        <authorList>
            <person name="Hyden B.L."/>
            <person name="Feng K."/>
            <person name="Yates T."/>
            <person name="Jawdy S."/>
            <person name="Smart L.B."/>
            <person name="Muchero W."/>
        </authorList>
    </citation>
    <scope>NUCLEOTIDE SEQUENCE</scope>
    <source>
        <tissue evidence="2">Shoot tip</tissue>
    </source>
</reference>
<evidence type="ECO:0000259" key="1">
    <source>
        <dbReference type="Pfam" id="PF13966"/>
    </source>
</evidence>
<feature type="non-terminal residue" evidence="2">
    <location>
        <position position="223"/>
    </location>
</feature>
<organism evidence="2 3">
    <name type="scientific">Salix koriyanagi</name>
    <dbReference type="NCBI Taxonomy" id="2511006"/>
    <lineage>
        <taxon>Eukaryota</taxon>
        <taxon>Viridiplantae</taxon>
        <taxon>Streptophyta</taxon>
        <taxon>Embryophyta</taxon>
        <taxon>Tracheophyta</taxon>
        <taxon>Spermatophyta</taxon>
        <taxon>Magnoliopsida</taxon>
        <taxon>eudicotyledons</taxon>
        <taxon>Gunneridae</taxon>
        <taxon>Pentapetalae</taxon>
        <taxon>rosids</taxon>
        <taxon>fabids</taxon>
        <taxon>Malpighiales</taxon>
        <taxon>Salicaceae</taxon>
        <taxon>Saliceae</taxon>
        <taxon>Salix</taxon>
    </lineage>
</organism>
<dbReference type="Pfam" id="PF13966">
    <property type="entry name" value="zf-RVT"/>
    <property type="match status" value="1"/>
</dbReference>
<dbReference type="PANTHER" id="PTHR33116:SF84">
    <property type="entry name" value="RNA-DIRECTED DNA POLYMERASE"/>
    <property type="match status" value="1"/>
</dbReference>
<proteinExistence type="predicted"/>
<evidence type="ECO:0000313" key="3">
    <source>
        <dbReference type="Proteomes" id="UP001151752"/>
    </source>
</evidence>
<dbReference type="EMBL" id="JAPFFM010000005">
    <property type="protein sequence ID" value="KAJ6761537.1"/>
    <property type="molecule type" value="Genomic_DNA"/>
</dbReference>
<reference evidence="2" key="2">
    <citation type="journal article" date="2023" name="Int. J. Mol. Sci.">
        <title>De Novo Assembly and Annotation of 11 Diverse Shrub Willow (Salix) Genomes Reveals Novel Gene Organization in Sex-Linked Regions.</title>
        <authorList>
            <person name="Hyden B."/>
            <person name="Feng K."/>
            <person name="Yates T.B."/>
            <person name="Jawdy S."/>
            <person name="Cereghino C."/>
            <person name="Smart L.B."/>
            <person name="Muchero W."/>
        </authorList>
    </citation>
    <scope>NUCLEOTIDE SEQUENCE</scope>
    <source>
        <tissue evidence="2">Shoot tip</tissue>
    </source>
</reference>
<name>A0A9Q0W6P3_9ROSI</name>
<keyword evidence="3" id="KW-1185">Reference proteome</keyword>
<dbReference type="Proteomes" id="UP001151752">
    <property type="component" value="Chromosome 19"/>
</dbReference>
<dbReference type="InterPro" id="IPR026960">
    <property type="entry name" value="RVT-Znf"/>
</dbReference>
<comment type="caution">
    <text evidence="2">The sequence shown here is derived from an EMBL/GenBank/DDBJ whole genome shotgun (WGS) entry which is preliminary data.</text>
</comment>
<evidence type="ECO:0000313" key="2">
    <source>
        <dbReference type="EMBL" id="KAJ6761537.1"/>
    </source>
</evidence>